<dbReference type="GO" id="GO:0006508">
    <property type="term" value="P:proteolysis"/>
    <property type="evidence" value="ECO:0000318"/>
    <property type="project" value="GO_Central"/>
</dbReference>
<evidence type="ECO:0000313" key="20">
    <source>
        <dbReference type="EnsemblPlants" id="HORVU.MOREX.r3.5HG0531460.1"/>
    </source>
</evidence>
<dbReference type="KEGG" id="hvg:123397377"/>
<accession>A0A8I6XVX0</accession>
<evidence type="ECO:0000256" key="3">
    <source>
        <dbReference type="ARBA" id="ARBA00004141"/>
    </source>
</evidence>
<dbReference type="GO" id="GO:0005524">
    <property type="term" value="F:ATP binding"/>
    <property type="evidence" value="ECO:0007669"/>
    <property type="project" value="UniProtKB-KW"/>
</dbReference>
<evidence type="ECO:0000256" key="11">
    <source>
        <dbReference type="ARBA" id="ARBA00022833"/>
    </source>
</evidence>
<comment type="cofactor">
    <cofactor evidence="1">
        <name>Zn(2+)</name>
        <dbReference type="ChEBI" id="CHEBI:29105"/>
    </cofactor>
</comment>
<evidence type="ECO:0000256" key="15">
    <source>
        <dbReference type="ARBA" id="ARBA00023049"/>
    </source>
</evidence>
<feature type="domain" description="AAA+ ATPase" evidence="19">
    <location>
        <begin position="116"/>
        <end position="252"/>
    </location>
</feature>
<dbReference type="Pfam" id="PF17862">
    <property type="entry name" value="AAA_lid_3"/>
    <property type="match status" value="1"/>
</dbReference>
<keyword evidence="14 18" id="KW-1133">Transmembrane helix</keyword>
<dbReference type="GO" id="GO:0009507">
    <property type="term" value="C:chloroplast"/>
    <property type="evidence" value="ECO:0000318"/>
    <property type="project" value="GO_Central"/>
</dbReference>
<dbReference type="InterPro" id="IPR003960">
    <property type="entry name" value="ATPase_AAA_CS"/>
</dbReference>
<evidence type="ECO:0000256" key="13">
    <source>
        <dbReference type="ARBA" id="ARBA00022946"/>
    </source>
</evidence>
<dbReference type="InterPro" id="IPR003593">
    <property type="entry name" value="AAA+_ATPase"/>
</dbReference>
<dbReference type="GO" id="GO:0016020">
    <property type="term" value="C:membrane"/>
    <property type="evidence" value="ECO:0007669"/>
    <property type="project" value="UniProtKB-SubCell"/>
</dbReference>
<dbReference type="GO" id="GO:0004222">
    <property type="term" value="F:metalloendopeptidase activity"/>
    <property type="evidence" value="ECO:0007669"/>
    <property type="project" value="InterPro"/>
</dbReference>
<comment type="subcellular location">
    <subcellularLocation>
        <location evidence="3">Membrane</location>
        <topology evidence="3">Multi-pass membrane protein</topology>
    </subcellularLocation>
</comment>
<evidence type="ECO:0000256" key="17">
    <source>
        <dbReference type="RuleBase" id="RU003651"/>
    </source>
</evidence>
<dbReference type="Gene3D" id="1.20.58.760">
    <property type="entry name" value="Peptidase M41"/>
    <property type="match status" value="1"/>
</dbReference>
<dbReference type="SMR" id="A0A8I6XVX0"/>
<dbReference type="PROSITE" id="PS00674">
    <property type="entry name" value="AAA"/>
    <property type="match status" value="1"/>
</dbReference>
<dbReference type="GeneID" id="123397377"/>
<dbReference type="InterPro" id="IPR037219">
    <property type="entry name" value="Peptidase_M41-like"/>
</dbReference>
<dbReference type="InterPro" id="IPR000642">
    <property type="entry name" value="Peptidase_M41"/>
</dbReference>
<evidence type="ECO:0000259" key="19">
    <source>
        <dbReference type="SMART" id="SM00382"/>
    </source>
</evidence>
<proteinExistence type="inferred from homology"/>
<evidence type="ECO:0000256" key="7">
    <source>
        <dbReference type="ARBA" id="ARBA00022692"/>
    </source>
</evidence>
<evidence type="ECO:0000256" key="10">
    <source>
        <dbReference type="ARBA" id="ARBA00022801"/>
    </source>
</evidence>
<dbReference type="InterPro" id="IPR027417">
    <property type="entry name" value="P-loop_NTPase"/>
</dbReference>
<dbReference type="Gene3D" id="3.40.50.300">
    <property type="entry name" value="P-loop containing nucleotide triphosphate hydrolases"/>
    <property type="match status" value="1"/>
</dbReference>
<dbReference type="HAMAP" id="MF_01458">
    <property type="entry name" value="FtsH"/>
    <property type="match status" value="1"/>
</dbReference>
<evidence type="ECO:0000256" key="16">
    <source>
        <dbReference type="ARBA" id="ARBA00023136"/>
    </source>
</evidence>
<dbReference type="CDD" id="cd19501">
    <property type="entry name" value="RecA-like_FtsH"/>
    <property type="match status" value="1"/>
</dbReference>
<dbReference type="FunFam" id="1.10.8.60:FF:000001">
    <property type="entry name" value="ATP-dependent zinc metalloprotease FtsH"/>
    <property type="match status" value="1"/>
</dbReference>
<dbReference type="NCBIfam" id="TIGR01241">
    <property type="entry name" value="FtsH_fam"/>
    <property type="match status" value="1"/>
</dbReference>
<dbReference type="PANTHER" id="PTHR23076">
    <property type="entry name" value="METALLOPROTEASE M41 FTSH"/>
    <property type="match status" value="1"/>
</dbReference>
<dbReference type="PANTHER" id="PTHR23076:SF137">
    <property type="entry name" value="AAA+ ATPASE DOMAIN-CONTAINING PROTEIN"/>
    <property type="match status" value="1"/>
</dbReference>
<keyword evidence="8" id="KW-0479">Metal-binding</keyword>
<keyword evidence="16 18" id="KW-0472">Membrane</keyword>
<gene>
    <name evidence="20" type="primary">LOC123397377</name>
</gene>
<evidence type="ECO:0000256" key="4">
    <source>
        <dbReference type="ARBA" id="ARBA00010044"/>
    </source>
</evidence>
<evidence type="ECO:0000256" key="14">
    <source>
        <dbReference type="ARBA" id="ARBA00022989"/>
    </source>
</evidence>
<dbReference type="Proteomes" id="UP000011116">
    <property type="component" value="Chromosome 5H"/>
</dbReference>
<keyword evidence="21" id="KW-1185">Reference proteome</keyword>
<dbReference type="InterPro" id="IPR041569">
    <property type="entry name" value="AAA_lid_3"/>
</dbReference>
<evidence type="ECO:0000256" key="8">
    <source>
        <dbReference type="ARBA" id="ARBA00022723"/>
    </source>
</evidence>
<keyword evidence="13" id="KW-0809">Transit peptide</keyword>
<name>A0A8I6XVX0_HORVV</name>
<dbReference type="Pfam" id="PF00004">
    <property type="entry name" value="AAA"/>
    <property type="match status" value="1"/>
</dbReference>
<dbReference type="InterPro" id="IPR005936">
    <property type="entry name" value="FtsH"/>
</dbReference>
<dbReference type="Gene3D" id="1.10.8.60">
    <property type="match status" value="1"/>
</dbReference>
<comment type="function">
    <text evidence="2">Probable ATP-dependent zinc metallopeptidase.</text>
</comment>
<evidence type="ECO:0000256" key="1">
    <source>
        <dbReference type="ARBA" id="ARBA00001947"/>
    </source>
</evidence>
<dbReference type="GO" id="GO:0046872">
    <property type="term" value="F:metal ion binding"/>
    <property type="evidence" value="ECO:0007669"/>
    <property type="project" value="UniProtKB-KW"/>
</dbReference>
<organism evidence="20 21">
    <name type="scientific">Hordeum vulgare subsp. vulgare</name>
    <name type="common">Domesticated barley</name>
    <dbReference type="NCBI Taxonomy" id="112509"/>
    <lineage>
        <taxon>Eukaryota</taxon>
        <taxon>Viridiplantae</taxon>
        <taxon>Streptophyta</taxon>
        <taxon>Embryophyta</taxon>
        <taxon>Tracheophyta</taxon>
        <taxon>Spermatophyta</taxon>
        <taxon>Magnoliopsida</taxon>
        <taxon>Liliopsida</taxon>
        <taxon>Poales</taxon>
        <taxon>Poaceae</taxon>
        <taxon>BOP clade</taxon>
        <taxon>Pooideae</taxon>
        <taxon>Triticodae</taxon>
        <taxon>Triticeae</taxon>
        <taxon>Hordeinae</taxon>
        <taxon>Hordeum</taxon>
    </lineage>
</organism>
<evidence type="ECO:0000313" key="21">
    <source>
        <dbReference type="Proteomes" id="UP000011116"/>
    </source>
</evidence>
<dbReference type="GO" id="GO:0004176">
    <property type="term" value="F:ATP-dependent peptidase activity"/>
    <property type="evidence" value="ECO:0000318"/>
    <property type="project" value="GO_Central"/>
</dbReference>
<evidence type="ECO:0000256" key="12">
    <source>
        <dbReference type="ARBA" id="ARBA00022840"/>
    </source>
</evidence>
<comment type="similarity">
    <text evidence="5">In the N-terminal section; belongs to the AAA ATPase family.</text>
</comment>
<dbReference type="GO" id="GO:0016887">
    <property type="term" value="F:ATP hydrolysis activity"/>
    <property type="evidence" value="ECO:0007669"/>
    <property type="project" value="InterPro"/>
</dbReference>
<keyword evidence="7 18" id="KW-0812">Transmembrane</keyword>
<dbReference type="GO" id="GO:0045037">
    <property type="term" value="P:protein import into chloroplast stroma"/>
    <property type="evidence" value="ECO:0000318"/>
    <property type="project" value="GO_Central"/>
</dbReference>
<keyword evidence="9 17" id="KW-0547">Nucleotide-binding</keyword>
<dbReference type="SUPFAM" id="SSF52540">
    <property type="entry name" value="P-loop containing nucleoside triphosphate hydrolases"/>
    <property type="match status" value="1"/>
</dbReference>
<sequence length="524" mass="57392">MQNFRMLNRGISSAAKEEGRILGTTSAPYYVKEKGLLKKVLLYTAGGIVVVGVATYAFDTVLQDLDVRKFEGLKEVQDLTTVFSDVRGVDEAKAELEDIADYLRDPKRFTRLGAKLPKGVLLMGPPGTGKTMLARAVAVEAGVPFFACTGSDFEEKYVGVGAKRMRELFHAAKKRSPCIIFIDEIDVIGRQRKADDSKFQTDTLNQLLVEMDGFRQNEGIIVVAATNLAQSLDDALVRPGRFDRHVHVPLPDVVGRMQILEAHMSKVRKSLVVNTIGIARRTPGFSGADLANLVNEAALKASKDGANSVGMEHLEYAKDKISMGMERKSLVRSAHSKKMTAYHEGGHALVAMLTDGADPVHKVTIVARGNALGQVIRVPGEDSEVKRTRKQMLADLDIWMGGRVAEELAFGEAEVGTGAFSDLSEATKLAREMVTRYGMSKRVGPVCYDNDDGGKTTNMSERTSELVDEEVKALLDKAYKNAKRILTKHNKELHALANALLESKTLTADQIKELVSNIDTNNRN</sequence>
<keyword evidence="6" id="KW-0645">Protease</keyword>
<dbReference type="RefSeq" id="XP_044947879.1">
    <property type="nucleotide sequence ID" value="XM_045091944.1"/>
</dbReference>
<dbReference type="AlphaFoldDB" id="A0A8I6XVX0"/>
<evidence type="ECO:0000256" key="9">
    <source>
        <dbReference type="ARBA" id="ARBA00022741"/>
    </source>
</evidence>
<evidence type="ECO:0000256" key="2">
    <source>
        <dbReference type="ARBA" id="ARBA00003497"/>
    </source>
</evidence>
<dbReference type="OrthoDB" id="617390at2759"/>
<dbReference type="SMART" id="SM00382">
    <property type="entry name" value="AAA"/>
    <property type="match status" value="1"/>
</dbReference>
<dbReference type="Pfam" id="PF01434">
    <property type="entry name" value="Peptidase_M41"/>
    <property type="match status" value="1"/>
</dbReference>
<dbReference type="SUPFAM" id="SSF140990">
    <property type="entry name" value="FtsH protease domain-like"/>
    <property type="match status" value="1"/>
</dbReference>
<dbReference type="FunFam" id="3.40.50.300:FF:000277">
    <property type="entry name" value="ATP-dependent zinc metalloprotease FtsH"/>
    <property type="match status" value="1"/>
</dbReference>
<keyword evidence="11" id="KW-0862">Zinc</keyword>
<comment type="similarity">
    <text evidence="4">In the C-terminal section; belongs to the peptidase M41 family.</text>
</comment>
<protein>
    <recommendedName>
        <fullName evidence="19">AAA+ ATPase domain-containing protein</fullName>
    </recommendedName>
</protein>
<dbReference type="EnsemblPlants" id="HORVU.MOREX.r3.5HG0531460.1">
    <property type="protein sequence ID" value="HORVU.MOREX.r3.5HG0531460.1"/>
    <property type="gene ID" value="HORVU.MOREX.r3.5HG0531460"/>
</dbReference>
<reference evidence="21" key="1">
    <citation type="journal article" date="2012" name="Nature">
        <title>A physical, genetic and functional sequence assembly of the barley genome.</title>
        <authorList>
            <consortium name="The International Barley Genome Sequencing Consortium"/>
            <person name="Mayer K.F."/>
            <person name="Waugh R."/>
            <person name="Brown J.W."/>
            <person name="Schulman A."/>
            <person name="Langridge P."/>
            <person name="Platzer M."/>
            <person name="Fincher G.B."/>
            <person name="Muehlbauer G.J."/>
            <person name="Sato K."/>
            <person name="Close T.J."/>
            <person name="Wise R.P."/>
            <person name="Stein N."/>
        </authorList>
    </citation>
    <scope>NUCLEOTIDE SEQUENCE [LARGE SCALE GENOMIC DNA]</scope>
    <source>
        <strain evidence="21">cv. Morex</strain>
    </source>
</reference>
<evidence type="ECO:0000256" key="5">
    <source>
        <dbReference type="ARBA" id="ARBA00010550"/>
    </source>
</evidence>
<feature type="transmembrane region" description="Helical" evidence="18">
    <location>
        <begin position="40"/>
        <end position="58"/>
    </location>
</feature>
<reference evidence="20" key="2">
    <citation type="submission" date="2020-10" db="EMBL/GenBank/DDBJ databases">
        <authorList>
            <person name="Scholz U."/>
            <person name="Mascher M."/>
            <person name="Fiebig A."/>
        </authorList>
    </citation>
    <scope>NUCLEOTIDE SEQUENCE [LARGE SCALE GENOMIC DNA]</scope>
    <source>
        <strain evidence="20">cv. Morex</strain>
    </source>
</reference>
<comment type="similarity">
    <text evidence="17">Belongs to the AAA ATPase family.</text>
</comment>
<keyword evidence="15" id="KW-0482">Metalloprotease</keyword>
<keyword evidence="10" id="KW-0378">Hydrolase</keyword>
<dbReference type="InterPro" id="IPR003959">
    <property type="entry name" value="ATPase_AAA_core"/>
</dbReference>
<dbReference type="FunFam" id="1.20.58.760:FF:000002">
    <property type="entry name" value="ATP-dependent zinc metalloprotease FtsH"/>
    <property type="match status" value="1"/>
</dbReference>
<reference evidence="20" key="3">
    <citation type="submission" date="2022-01" db="UniProtKB">
        <authorList>
            <consortium name="EnsemblPlants"/>
        </authorList>
    </citation>
    <scope>IDENTIFICATION</scope>
    <source>
        <strain evidence="20">subsp. vulgare</strain>
    </source>
</reference>
<keyword evidence="12 17" id="KW-0067">ATP-binding</keyword>
<dbReference type="Gramene" id="HORVU.MOREX.r3.5HG0531460.1">
    <property type="protein sequence ID" value="HORVU.MOREX.r3.5HG0531460.1"/>
    <property type="gene ID" value="HORVU.MOREX.r3.5HG0531460"/>
</dbReference>
<evidence type="ECO:0000256" key="6">
    <source>
        <dbReference type="ARBA" id="ARBA00022670"/>
    </source>
</evidence>
<evidence type="ECO:0000256" key="18">
    <source>
        <dbReference type="SAM" id="Phobius"/>
    </source>
</evidence>